<dbReference type="RefSeq" id="WP_012631552.1">
    <property type="nucleotide sequence ID" value="NC_011891.1"/>
</dbReference>
<dbReference type="HOGENOM" id="CLU_182005_0_0_7"/>
<protein>
    <recommendedName>
        <fullName evidence="3">Lipoprotein</fullName>
    </recommendedName>
</protein>
<dbReference type="AlphaFoldDB" id="B8J7X2"/>
<organism evidence="1 2">
    <name type="scientific">Anaeromyxobacter dehalogenans (strain ATCC BAA-258 / DSM 21875 / 2CP-1)</name>
    <dbReference type="NCBI Taxonomy" id="455488"/>
    <lineage>
        <taxon>Bacteria</taxon>
        <taxon>Pseudomonadati</taxon>
        <taxon>Myxococcota</taxon>
        <taxon>Myxococcia</taxon>
        <taxon>Myxococcales</taxon>
        <taxon>Cystobacterineae</taxon>
        <taxon>Anaeromyxobacteraceae</taxon>
        <taxon>Anaeromyxobacter</taxon>
    </lineage>
</organism>
<proteinExistence type="predicted"/>
<keyword evidence="2" id="KW-1185">Reference proteome</keyword>
<evidence type="ECO:0000313" key="2">
    <source>
        <dbReference type="Proteomes" id="UP000007089"/>
    </source>
</evidence>
<dbReference type="PROSITE" id="PS51257">
    <property type="entry name" value="PROKAR_LIPOPROTEIN"/>
    <property type="match status" value="1"/>
</dbReference>
<dbReference type="Proteomes" id="UP000007089">
    <property type="component" value="Chromosome"/>
</dbReference>
<accession>B8J7X2</accession>
<reference evidence="1" key="1">
    <citation type="submission" date="2009-01" db="EMBL/GenBank/DDBJ databases">
        <title>Complete sequence of Anaeromyxobacter dehalogenans 2CP-1.</title>
        <authorList>
            <consortium name="US DOE Joint Genome Institute"/>
            <person name="Lucas S."/>
            <person name="Copeland A."/>
            <person name="Lapidus A."/>
            <person name="Glavina del Rio T."/>
            <person name="Dalin E."/>
            <person name="Tice H."/>
            <person name="Bruce D."/>
            <person name="Goodwin L."/>
            <person name="Pitluck S."/>
            <person name="Saunders E."/>
            <person name="Brettin T."/>
            <person name="Detter J.C."/>
            <person name="Han C."/>
            <person name="Larimer F."/>
            <person name="Land M."/>
            <person name="Hauser L."/>
            <person name="Kyrpides N."/>
            <person name="Ovchinnikova G."/>
            <person name="Beliaev A.S."/>
            <person name="Richardson P."/>
        </authorList>
    </citation>
    <scope>NUCLEOTIDE SEQUENCE</scope>
    <source>
        <strain evidence="1">2CP-1</strain>
    </source>
</reference>
<evidence type="ECO:0000313" key="1">
    <source>
        <dbReference type="EMBL" id="ACL63464.1"/>
    </source>
</evidence>
<dbReference type="EMBL" id="CP001359">
    <property type="protein sequence ID" value="ACL63464.1"/>
    <property type="molecule type" value="Genomic_DNA"/>
</dbReference>
<evidence type="ECO:0008006" key="3">
    <source>
        <dbReference type="Google" id="ProtNLM"/>
    </source>
</evidence>
<dbReference type="KEGG" id="acp:A2cp1_0105"/>
<gene>
    <name evidence="1" type="ordered locus">A2cp1_0105</name>
</gene>
<name>B8J7X2_ANAD2</name>
<sequence>MRRLLLVPIALTFALAGCSGPCQDLGDRLCRCVGVGTTRDACERSVKEQLQNHNPSKDVEHLCDQRLKTCRAPDGAEFCEWINTACGKASCGLSSDEPETACIPAAAAALEGEPVQSVEP</sequence>